<dbReference type="InParanoid" id="A0A0D0DBH8"/>
<dbReference type="EMBL" id="KN825552">
    <property type="protein sequence ID" value="KIK86888.1"/>
    <property type="molecule type" value="Genomic_DNA"/>
</dbReference>
<accession>A0A0D0DBH8</accession>
<keyword evidence="3" id="KW-1185">Reference proteome</keyword>
<protein>
    <submittedName>
        <fullName evidence="2">Uncharacterized protein</fullName>
    </submittedName>
</protein>
<reference evidence="2 3" key="1">
    <citation type="submission" date="2014-04" db="EMBL/GenBank/DDBJ databases">
        <authorList>
            <consortium name="DOE Joint Genome Institute"/>
            <person name="Kuo A."/>
            <person name="Kohler A."/>
            <person name="Jargeat P."/>
            <person name="Nagy L.G."/>
            <person name="Floudas D."/>
            <person name="Copeland A."/>
            <person name="Barry K.W."/>
            <person name="Cichocki N."/>
            <person name="Veneault-Fourrey C."/>
            <person name="LaButti K."/>
            <person name="Lindquist E.A."/>
            <person name="Lipzen A."/>
            <person name="Lundell T."/>
            <person name="Morin E."/>
            <person name="Murat C."/>
            <person name="Sun H."/>
            <person name="Tunlid A."/>
            <person name="Henrissat B."/>
            <person name="Grigoriev I.V."/>
            <person name="Hibbett D.S."/>
            <person name="Martin F."/>
            <person name="Nordberg H.P."/>
            <person name="Cantor M.N."/>
            <person name="Hua S.X."/>
        </authorList>
    </citation>
    <scope>NUCLEOTIDE SEQUENCE [LARGE SCALE GENOMIC DNA]</scope>
    <source>
        <strain evidence="2 3">Ve08.2h10</strain>
    </source>
</reference>
<dbReference type="AlphaFoldDB" id="A0A0D0DBH8"/>
<dbReference type="OrthoDB" id="2693280at2759"/>
<gene>
    <name evidence="2" type="ORF">PAXRUDRAFT_152523</name>
</gene>
<sequence>MLPPPPPTEKLISWLLSHTPERVVIFYDKKDCSRQECTGPQSKPSGSTKKLVQAAITKELFETDPTYGTIYASNQEKFALAIQSYSNQLMLVSALVTDPAHQNLMHESYLSSVFPYFKDCDAMWCNNPSYNSRPFNFSPSTDCSGDFLSLIKHGSASTSSQLLTVPNDPHDLPKELMHDNQPGDSLAQEQKNIPDGQPDDWGVNPNAEMRGVDEDFEGQQ</sequence>
<organism evidence="2 3">
    <name type="scientific">Paxillus rubicundulus Ve08.2h10</name>
    <dbReference type="NCBI Taxonomy" id="930991"/>
    <lineage>
        <taxon>Eukaryota</taxon>
        <taxon>Fungi</taxon>
        <taxon>Dikarya</taxon>
        <taxon>Basidiomycota</taxon>
        <taxon>Agaricomycotina</taxon>
        <taxon>Agaricomycetes</taxon>
        <taxon>Agaricomycetidae</taxon>
        <taxon>Boletales</taxon>
        <taxon>Paxilineae</taxon>
        <taxon>Paxillaceae</taxon>
        <taxon>Paxillus</taxon>
    </lineage>
</organism>
<feature type="compositionally biased region" description="Basic and acidic residues" evidence="1">
    <location>
        <begin position="168"/>
        <end position="178"/>
    </location>
</feature>
<dbReference type="HOGENOM" id="CLU_076801_0_0_1"/>
<name>A0A0D0DBH8_9AGAM</name>
<evidence type="ECO:0000313" key="3">
    <source>
        <dbReference type="Proteomes" id="UP000054538"/>
    </source>
</evidence>
<reference evidence="3" key="2">
    <citation type="submission" date="2015-01" db="EMBL/GenBank/DDBJ databases">
        <title>Evolutionary Origins and Diversification of the Mycorrhizal Mutualists.</title>
        <authorList>
            <consortium name="DOE Joint Genome Institute"/>
            <consortium name="Mycorrhizal Genomics Consortium"/>
            <person name="Kohler A."/>
            <person name="Kuo A."/>
            <person name="Nagy L.G."/>
            <person name="Floudas D."/>
            <person name="Copeland A."/>
            <person name="Barry K.W."/>
            <person name="Cichocki N."/>
            <person name="Veneault-Fourrey C."/>
            <person name="LaButti K."/>
            <person name="Lindquist E.A."/>
            <person name="Lipzen A."/>
            <person name="Lundell T."/>
            <person name="Morin E."/>
            <person name="Murat C."/>
            <person name="Riley R."/>
            <person name="Ohm R."/>
            <person name="Sun H."/>
            <person name="Tunlid A."/>
            <person name="Henrissat B."/>
            <person name="Grigoriev I.V."/>
            <person name="Hibbett D.S."/>
            <person name="Martin F."/>
        </authorList>
    </citation>
    <scope>NUCLEOTIDE SEQUENCE [LARGE SCALE GENOMIC DNA]</scope>
    <source>
        <strain evidence="3">Ve08.2h10</strain>
    </source>
</reference>
<feature type="region of interest" description="Disordered" evidence="1">
    <location>
        <begin position="159"/>
        <end position="220"/>
    </location>
</feature>
<evidence type="ECO:0000256" key="1">
    <source>
        <dbReference type="SAM" id="MobiDB-lite"/>
    </source>
</evidence>
<proteinExistence type="predicted"/>
<dbReference type="Proteomes" id="UP000054538">
    <property type="component" value="Unassembled WGS sequence"/>
</dbReference>
<evidence type="ECO:0000313" key="2">
    <source>
        <dbReference type="EMBL" id="KIK86888.1"/>
    </source>
</evidence>